<organism evidence="1 2">
    <name type="scientific">Flavisolibacter ginsengisoli DSM 18119</name>
    <dbReference type="NCBI Taxonomy" id="1121884"/>
    <lineage>
        <taxon>Bacteria</taxon>
        <taxon>Pseudomonadati</taxon>
        <taxon>Bacteroidota</taxon>
        <taxon>Chitinophagia</taxon>
        <taxon>Chitinophagales</taxon>
        <taxon>Chitinophagaceae</taxon>
        <taxon>Flavisolibacter</taxon>
    </lineage>
</organism>
<dbReference type="AlphaFoldDB" id="A0A1M5C261"/>
<dbReference type="OrthoDB" id="5450709at2"/>
<proteinExistence type="predicted"/>
<dbReference type="InterPro" id="IPR021953">
    <property type="entry name" value="DUF3570"/>
</dbReference>
<keyword evidence="2" id="KW-1185">Reference proteome</keyword>
<dbReference type="STRING" id="1121884.SAMN02745131_02790"/>
<sequence length="398" mass="45116">MRKLTLTAIGMYIGILSAFSQNTDTSAYKSRKLQLDEIDFVSGYYKQNGNNSAVTGGIGTESLTDFANTIELKFSKYDKKLHKNNLSFELGVDHYSSASSDKIDPYTISSASSADTRIYPSVAWSVQNEEKRTTFGLNASFSNEFDYRSFGIGTSFTKASKDNNREFTGKLQAYLDQWSVILPIELRQNTGNNREHDDYPSEPRNSYNASLSLSQVVNRNFQVLLVAEPTYQNGLLATKYQRVYFTDGSLQSETLPDHRFKIPVGLRANYFFGDKVILRSFYRYYQDDWGLIAHTIDLEAPIKITPFFSLSPFYRYYTQNGIDYFAPYGAHKPGEAFFSSDYDLSKFTSNYLGAGIRLSPPKGVFGIQKLNSLELRYGHYNRSNGLNSNQLSIALKIK</sequence>
<dbReference type="Proteomes" id="UP000184048">
    <property type="component" value="Unassembled WGS sequence"/>
</dbReference>
<dbReference type="Pfam" id="PF12094">
    <property type="entry name" value="DUF3570"/>
    <property type="match status" value="1"/>
</dbReference>
<evidence type="ECO:0000313" key="1">
    <source>
        <dbReference type="EMBL" id="SHF48884.1"/>
    </source>
</evidence>
<evidence type="ECO:0000313" key="2">
    <source>
        <dbReference type="Proteomes" id="UP000184048"/>
    </source>
</evidence>
<accession>A0A1M5C261</accession>
<dbReference type="RefSeq" id="WP_072835948.1">
    <property type="nucleotide sequence ID" value="NZ_FQUU01000011.1"/>
</dbReference>
<protein>
    <recommendedName>
        <fullName evidence="3">DUF3570 domain-containing protein</fullName>
    </recommendedName>
</protein>
<dbReference type="EMBL" id="FQUU01000011">
    <property type="protein sequence ID" value="SHF48884.1"/>
    <property type="molecule type" value="Genomic_DNA"/>
</dbReference>
<evidence type="ECO:0008006" key="3">
    <source>
        <dbReference type="Google" id="ProtNLM"/>
    </source>
</evidence>
<reference evidence="1 2" key="1">
    <citation type="submission" date="2016-11" db="EMBL/GenBank/DDBJ databases">
        <authorList>
            <person name="Jaros S."/>
            <person name="Januszkiewicz K."/>
            <person name="Wedrychowicz H."/>
        </authorList>
    </citation>
    <scope>NUCLEOTIDE SEQUENCE [LARGE SCALE GENOMIC DNA]</scope>
    <source>
        <strain evidence="1 2">DSM 18119</strain>
    </source>
</reference>
<name>A0A1M5C261_9BACT</name>
<gene>
    <name evidence="1" type="ORF">SAMN02745131_02790</name>
</gene>